<evidence type="ECO:0000313" key="8">
    <source>
        <dbReference type="EMBL" id="MYM18560.1"/>
    </source>
</evidence>
<feature type="transmembrane region" description="Helical" evidence="7">
    <location>
        <begin position="196"/>
        <end position="215"/>
    </location>
</feature>
<comment type="subcellular location">
    <subcellularLocation>
        <location evidence="1">Cell membrane</location>
        <topology evidence="1">Multi-pass membrane protein</topology>
    </subcellularLocation>
</comment>
<feature type="compositionally biased region" description="Basic and acidic residues" evidence="6">
    <location>
        <begin position="43"/>
        <end position="53"/>
    </location>
</feature>
<evidence type="ECO:0000313" key="9">
    <source>
        <dbReference type="Proteomes" id="UP000469215"/>
    </source>
</evidence>
<feature type="transmembrane region" description="Helical" evidence="7">
    <location>
        <begin position="317"/>
        <end position="340"/>
    </location>
</feature>
<name>A0A6N9H3E5_9MICO</name>
<keyword evidence="5 7" id="KW-0472">Membrane</keyword>
<protein>
    <submittedName>
        <fullName evidence="8">Amino acid permease</fullName>
    </submittedName>
</protein>
<dbReference type="InterPro" id="IPR050367">
    <property type="entry name" value="APC_superfamily"/>
</dbReference>
<feature type="transmembrane region" description="Helical" evidence="7">
    <location>
        <begin position="60"/>
        <end position="85"/>
    </location>
</feature>
<evidence type="ECO:0000256" key="2">
    <source>
        <dbReference type="ARBA" id="ARBA00022475"/>
    </source>
</evidence>
<dbReference type="RefSeq" id="WP_160952024.1">
    <property type="nucleotide sequence ID" value="NZ_WWEQ01000002.1"/>
</dbReference>
<dbReference type="PANTHER" id="PTHR42770:SF8">
    <property type="entry name" value="PUTRESCINE IMPORTER PUUP"/>
    <property type="match status" value="1"/>
</dbReference>
<dbReference type="GO" id="GO:0022857">
    <property type="term" value="F:transmembrane transporter activity"/>
    <property type="evidence" value="ECO:0007669"/>
    <property type="project" value="InterPro"/>
</dbReference>
<feature type="transmembrane region" description="Helical" evidence="7">
    <location>
        <begin position="170"/>
        <end position="189"/>
    </location>
</feature>
<evidence type="ECO:0000256" key="6">
    <source>
        <dbReference type="SAM" id="MobiDB-lite"/>
    </source>
</evidence>
<dbReference type="Proteomes" id="UP000469215">
    <property type="component" value="Unassembled WGS sequence"/>
</dbReference>
<dbReference type="AlphaFoldDB" id="A0A6N9H3E5"/>
<feature type="transmembrane region" description="Helical" evidence="7">
    <location>
        <begin position="370"/>
        <end position="389"/>
    </location>
</feature>
<dbReference type="PIRSF" id="PIRSF006060">
    <property type="entry name" value="AA_transporter"/>
    <property type="match status" value="1"/>
</dbReference>
<dbReference type="GO" id="GO:0005886">
    <property type="term" value="C:plasma membrane"/>
    <property type="evidence" value="ECO:0007669"/>
    <property type="project" value="UniProtKB-SubCell"/>
</dbReference>
<reference evidence="8 9" key="1">
    <citation type="submission" date="2020-01" db="EMBL/GenBank/DDBJ databases">
        <authorList>
            <person name="Deng T."/>
        </authorList>
    </citation>
    <scope>NUCLEOTIDE SEQUENCE [LARGE SCALE GENOMIC DNA]</scope>
    <source>
        <strain evidence="8 9">5221</strain>
    </source>
</reference>
<evidence type="ECO:0000256" key="5">
    <source>
        <dbReference type="ARBA" id="ARBA00023136"/>
    </source>
</evidence>
<evidence type="ECO:0000256" key="7">
    <source>
        <dbReference type="SAM" id="Phobius"/>
    </source>
</evidence>
<keyword evidence="2" id="KW-1003">Cell membrane</keyword>
<feature type="transmembrane region" description="Helical" evidence="7">
    <location>
        <begin position="135"/>
        <end position="158"/>
    </location>
</feature>
<dbReference type="EMBL" id="WWEQ01000002">
    <property type="protein sequence ID" value="MYM18560.1"/>
    <property type="molecule type" value="Genomic_DNA"/>
</dbReference>
<evidence type="ECO:0000256" key="3">
    <source>
        <dbReference type="ARBA" id="ARBA00022692"/>
    </source>
</evidence>
<feature type="transmembrane region" description="Helical" evidence="7">
    <location>
        <begin position="431"/>
        <end position="449"/>
    </location>
</feature>
<keyword evidence="3 7" id="KW-0812">Transmembrane</keyword>
<accession>A0A6N9H3E5</accession>
<dbReference type="InterPro" id="IPR002293">
    <property type="entry name" value="AA/rel_permease1"/>
</dbReference>
<sequence length="488" mass="51817">MSHTPPESDPGATSGAANAARSSSAARTGSAAGQHLGARPHSSRAERRDERQHTSLKRTLGIPTLVVFGLAYLVPMTVFTTYGIVNETTNGYLAAAYVITLIAVLFTALSYATMSREVASAGSAYAYARAGFGSRIGFLTGWAVLMDYVLLPMLNYLLIGVYLHEQFPAVPGWVFAMAGLVLVTALNIVGISAVKGANVVIVALQVVFFVVFFFFAARSFDPSVSLLDPFFRGDFALGPVVAGSAVLCLSFLGFDAISTMAEEAKDPQRTVPRAIILTTVLAGVFFVMVAWVCYMVFPQVITGDGADSAALTMLAHVGGNLLTALFLAAYVTGAMGSALASQASVSRILFSMGRDGVIPKRVFGFLSRRFRTPVGAILVVAVISVSAAFADVDFVASIVSFGALTAFTVVNLAVIMVFLVRRSPGRGAPSLLRHGLFPAIGFGFTVWLWTSLTGITLLVGLAWIAIGLLYLLWFTRGFRRPVPSMEID</sequence>
<feature type="transmembrane region" description="Helical" evidence="7">
    <location>
        <begin position="274"/>
        <end position="297"/>
    </location>
</feature>
<evidence type="ECO:0000256" key="1">
    <source>
        <dbReference type="ARBA" id="ARBA00004651"/>
    </source>
</evidence>
<organism evidence="8 9">
    <name type="scientific">Brevibacterium rongguiense</name>
    <dbReference type="NCBI Taxonomy" id="2695267"/>
    <lineage>
        <taxon>Bacteria</taxon>
        <taxon>Bacillati</taxon>
        <taxon>Actinomycetota</taxon>
        <taxon>Actinomycetes</taxon>
        <taxon>Micrococcales</taxon>
        <taxon>Brevibacteriaceae</taxon>
        <taxon>Brevibacterium</taxon>
    </lineage>
</organism>
<comment type="caution">
    <text evidence="8">The sequence shown here is derived from an EMBL/GenBank/DDBJ whole genome shotgun (WGS) entry which is preliminary data.</text>
</comment>
<feature type="region of interest" description="Disordered" evidence="6">
    <location>
        <begin position="1"/>
        <end position="54"/>
    </location>
</feature>
<feature type="transmembrane region" description="Helical" evidence="7">
    <location>
        <begin position="455"/>
        <end position="475"/>
    </location>
</feature>
<dbReference type="Gene3D" id="1.20.1740.10">
    <property type="entry name" value="Amino acid/polyamine transporter I"/>
    <property type="match status" value="1"/>
</dbReference>
<gene>
    <name evidence="8" type="ORF">GSY69_00840</name>
</gene>
<dbReference type="PANTHER" id="PTHR42770">
    <property type="entry name" value="AMINO ACID TRANSPORTER-RELATED"/>
    <property type="match status" value="1"/>
</dbReference>
<evidence type="ECO:0000256" key="4">
    <source>
        <dbReference type="ARBA" id="ARBA00022989"/>
    </source>
</evidence>
<feature type="transmembrane region" description="Helical" evidence="7">
    <location>
        <begin position="235"/>
        <end position="254"/>
    </location>
</feature>
<feature type="transmembrane region" description="Helical" evidence="7">
    <location>
        <begin position="91"/>
        <end position="114"/>
    </location>
</feature>
<keyword evidence="4 7" id="KW-1133">Transmembrane helix</keyword>
<keyword evidence="9" id="KW-1185">Reference proteome</keyword>
<feature type="transmembrane region" description="Helical" evidence="7">
    <location>
        <begin position="395"/>
        <end position="419"/>
    </location>
</feature>
<dbReference type="Pfam" id="PF13520">
    <property type="entry name" value="AA_permease_2"/>
    <property type="match status" value="1"/>
</dbReference>
<proteinExistence type="predicted"/>
<feature type="compositionally biased region" description="Low complexity" evidence="6">
    <location>
        <begin position="11"/>
        <end position="33"/>
    </location>
</feature>